<dbReference type="Proteomes" id="UP001300383">
    <property type="component" value="Unassembled WGS sequence"/>
</dbReference>
<proteinExistence type="predicted"/>
<comment type="caution">
    <text evidence="1">The sequence shown here is derived from an EMBL/GenBank/DDBJ whole genome shotgun (WGS) entry which is preliminary data.</text>
</comment>
<organism evidence="1 2">
    <name type="scientific">Fusibacillus kribbianus</name>
    <dbReference type="NCBI Taxonomy" id="3044208"/>
    <lineage>
        <taxon>Bacteria</taxon>
        <taxon>Bacillati</taxon>
        <taxon>Bacillota</taxon>
        <taxon>Clostridia</taxon>
        <taxon>Lachnospirales</taxon>
        <taxon>Lachnospiraceae</taxon>
        <taxon>Fusibacillus</taxon>
    </lineage>
</organism>
<dbReference type="EMBL" id="JASGBQ010000005">
    <property type="protein sequence ID" value="MDI9241887.1"/>
    <property type="molecule type" value="Genomic_DNA"/>
</dbReference>
<dbReference type="Gene3D" id="1.25.40.10">
    <property type="entry name" value="Tetratricopeptide repeat domain"/>
    <property type="match status" value="1"/>
</dbReference>
<dbReference type="AlphaFoldDB" id="A0AAP4EXJ7"/>
<evidence type="ECO:0008006" key="3">
    <source>
        <dbReference type="Google" id="ProtNLM"/>
    </source>
</evidence>
<dbReference type="RefSeq" id="WP_283230389.1">
    <property type="nucleotide sequence ID" value="NZ_JASGBQ010000005.1"/>
</dbReference>
<reference evidence="1 2" key="1">
    <citation type="submission" date="2023-05" db="EMBL/GenBank/DDBJ databases">
        <title>[ruminococcus] sp. nov., isolated from a pig farm feces dump.</title>
        <authorList>
            <person name="Chang Y.-H."/>
        </authorList>
    </citation>
    <scope>NUCLEOTIDE SEQUENCE [LARGE SCALE GENOMIC DNA]</scope>
    <source>
        <strain evidence="1 2">YH-rum2234</strain>
    </source>
</reference>
<keyword evidence="2" id="KW-1185">Reference proteome</keyword>
<evidence type="ECO:0000313" key="2">
    <source>
        <dbReference type="Proteomes" id="UP001300383"/>
    </source>
</evidence>
<protein>
    <recommendedName>
        <fullName evidence="3">Tetratricopeptide repeat protein</fullName>
    </recommendedName>
</protein>
<dbReference type="InterPro" id="IPR011990">
    <property type="entry name" value="TPR-like_helical_dom_sf"/>
</dbReference>
<name>A0AAP4EXJ7_9FIRM</name>
<sequence length="118" mass="13993">MEGRLENRCRTLMDKREYKECESILREAMAKNPHSAIPHNLMGILMEREKNHVLAMKHFRAAYELDPAYVPARVNMDRYGTLEPTGRYAYTEEDCPVQEDPRFTLVYDEHHVGRLLRR</sequence>
<accession>A0AAP4EXJ7</accession>
<dbReference type="SUPFAM" id="SSF48452">
    <property type="entry name" value="TPR-like"/>
    <property type="match status" value="1"/>
</dbReference>
<gene>
    <name evidence="1" type="ORF">QJ036_05260</name>
</gene>
<evidence type="ECO:0000313" key="1">
    <source>
        <dbReference type="EMBL" id="MDI9241887.1"/>
    </source>
</evidence>